<dbReference type="Pfam" id="PF00089">
    <property type="entry name" value="Trypsin"/>
    <property type="match status" value="1"/>
</dbReference>
<dbReference type="EMBL" id="WNTK01001073">
    <property type="protein sequence ID" value="KAG9468032.1"/>
    <property type="molecule type" value="Genomic_DNA"/>
</dbReference>
<keyword evidence="6" id="KW-1185">Reference proteome</keyword>
<feature type="signal peptide" evidence="3">
    <location>
        <begin position="1"/>
        <end position="20"/>
    </location>
</feature>
<dbReference type="Gene3D" id="2.40.10.10">
    <property type="entry name" value="Trypsin-like serine proteases"/>
    <property type="match status" value="1"/>
</dbReference>
<comment type="caution">
    <text evidence="5">The sequence shown here is derived from an EMBL/GenBank/DDBJ whole genome shotgun (WGS) entry which is preliminary data.</text>
</comment>
<dbReference type="InterPro" id="IPR018114">
    <property type="entry name" value="TRYPSIN_HIS"/>
</dbReference>
<dbReference type="SUPFAM" id="SSF50494">
    <property type="entry name" value="Trypsin-like serine proteases"/>
    <property type="match status" value="1"/>
</dbReference>
<dbReference type="InterPro" id="IPR001254">
    <property type="entry name" value="Trypsin_dom"/>
</dbReference>
<dbReference type="CDD" id="cd00190">
    <property type="entry name" value="Tryp_SPc"/>
    <property type="match status" value="1"/>
</dbReference>
<accession>A0A8J6EF23</accession>
<evidence type="ECO:0000259" key="4">
    <source>
        <dbReference type="PROSITE" id="PS50240"/>
    </source>
</evidence>
<evidence type="ECO:0000256" key="1">
    <source>
        <dbReference type="ARBA" id="ARBA00023157"/>
    </source>
</evidence>
<sequence length="325" mass="34938">MEQRLCRVILLLGAVHLAYSQIANRIVGGQDGDIGTAPWLVSIRYNLMHACGGSLLTAEYVLTAAHCVPPDHLSSDYDVLAGSTSLANSDSSAQSILVDQVFRYPGYSVDSQSGDIAVLKLKSLVVFTATVQPIRLPDPNVQFPPGMSCKIAGWGHIHFSVPLTGAQNLQIGSVTIISRKTCNCLYHINPGPHTLSSISQDMMCAGSVDGSVDACQGDSGGPLYCYTNSNWYQAGVISWGDECGTPNRPGVYMAIPAYVDWIRSVVPGVQVDYFTVDQTPQPDNDNGCEAADGQIYSYPNSASMVLITLGMLPLYWLTAYFLTDP</sequence>
<dbReference type="PANTHER" id="PTHR24253">
    <property type="entry name" value="TRANSMEMBRANE PROTEASE SERINE"/>
    <property type="match status" value="1"/>
</dbReference>
<keyword evidence="3" id="KW-0732">Signal</keyword>
<evidence type="ECO:0000313" key="5">
    <source>
        <dbReference type="EMBL" id="KAG9468032.1"/>
    </source>
</evidence>
<evidence type="ECO:0000256" key="3">
    <source>
        <dbReference type="SAM" id="SignalP"/>
    </source>
</evidence>
<dbReference type="PROSITE" id="PS50240">
    <property type="entry name" value="TRYPSIN_DOM"/>
    <property type="match status" value="1"/>
</dbReference>
<dbReference type="InterPro" id="IPR033116">
    <property type="entry name" value="TRYPSIN_SER"/>
</dbReference>
<dbReference type="SMART" id="SM00020">
    <property type="entry name" value="Tryp_SPc"/>
    <property type="match status" value="1"/>
</dbReference>
<organism evidence="5 6">
    <name type="scientific">Eleutherodactylus coqui</name>
    <name type="common">Puerto Rican coqui</name>
    <dbReference type="NCBI Taxonomy" id="57060"/>
    <lineage>
        <taxon>Eukaryota</taxon>
        <taxon>Metazoa</taxon>
        <taxon>Chordata</taxon>
        <taxon>Craniata</taxon>
        <taxon>Vertebrata</taxon>
        <taxon>Euteleostomi</taxon>
        <taxon>Amphibia</taxon>
        <taxon>Batrachia</taxon>
        <taxon>Anura</taxon>
        <taxon>Neobatrachia</taxon>
        <taxon>Hyloidea</taxon>
        <taxon>Eleutherodactylidae</taxon>
        <taxon>Eleutherodactylinae</taxon>
        <taxon>Eleutherodactylus</taxon>
        <taxon>Eleutherodactylus</taxon>
    </lineage>
</organism>
<dbReference type="InterPro" id="IPR043504">
    <property type="entry name" value="Peptidase_S1_PA_chymotrypsin"/>
</dbReference>
<protein>
    <recommendedName>
        <fullName evidence="4">Peptidase S1 domain-containing protein</fullName>
    </recommendedName>
</protein>
<reference evidence="5" key="1">
    <citation type="thesis" date="2020" institute="ProQuest LLC" country="789 East Eisenhower Parkway, Ann Arbor, MI, USA">
        <title>Comparative Genomics and Chromosome Evolution.</title>
        <authorList>
            <person name="Mudd A.B."/>
        </authorList>
    </citation>
    <scope>NUCLEOTIDE SEQUENCE</scope>
    <source>
        <strain evidence="5">HN-11 Male</strain>
        <tissue evidence="5">Kidney and liver</tissue>
    </source>
</reference>
<dbReference type="FunFam" id="2.40.10.10:FF:000039">
    <property type="entry name" value="Brain-specific serine protease 4"/>
    <property type="match status" value="1"/>
</dbReference>
<keyword evidence="1" id="KW-1015">Disulfide bond</keyword>
<dbReference type="PROSITE" id="PS00134">
    <property type="entry name" value="TRYPSIN_HIS"/>
    <property type="match status" value="1"/>
</dbReference>
<keyword evidence="2" id="KW-0645">Protease</keyword>
<dbReference type="OrthoDB" id="10002959at2759"/>
<keyword evidence="2" id="KW-0720">Serine protease</keyword>
<evidence type="ECO:0000313" key="6">
    <source>
        <dbReference type="Proteomes" id="UP000770717"/>
    </source>
</evidence>
<proteinExistence type="predicted"/>
<dbReference type="PANTHER" id="PTHR24253:SF169">
    <property type="entry name" value="PROSTASIN"/>
    <property type="match status" value="1"/>
</dbReference>
<dbReference type="PROSITE" id="PS00135">
    <property type="entry name" value="TRYPSIN_SER"/>
    <property type="match status" value="1"/>
</dbReference>
<keyword evidence="2" id="KW-0378">Hydrolase</keyword>
<dbReference type="InterPro" id="IPR001314">
    <property type="entry name" value="Peptidase_S1A"/>
</dbReference>
<feature type="chain" id="PRO_5035255645" description="Peptidase S1 domain-containing protein" evidence="3">
    <location>
        <begin position="21"/>
        <end position="325"/>
    </location>
</feature>
<dbReference type="InterPro" id="IPR009003">
    <property type="entry name" value="Peptidase_S1_PA"/>
</dbReference>
<feature type="domain" description="Peptidase S1" evidence="4">
    <location>
        <begin position="26"/>
        <end position="267"/>
    </location>
</feature>
<dbReference type="GO" id="GO:0006508">
    <property type="term" value="P:proteolysis"/>
    <property type="evidence" value="ECO:0007669"/>
    <property type="project" value="UniProtKB-KW"/>
</dbReference>
<evidence type="ECO:0000256" key="2">
    <source>
        <dbReference type="RuleBase" id="RU363034"/>
    </source>
</evidence>
<dbReference type="AlphaFoldDB" id="A0A8J6EF23"/>
<dbReference type="Proteomes" id="UP000770717">
    <property type="component" value="Unassembled WGS sequence"/>
</dbReference>
<dbReference type="GO" id="GO:0004252">
    <property type="term" value="F:serine-type endopeptidase activity"/>
    <property type="evidence" value="ECO:0007669"/>
    <property type="project" value="InterPro"/>
</dbReference>
<name>A0A8J6EF23_ELECQ</name>
<gene>
    <name evidence="5" type="ORF">GDO78_013863</name>
</gene>
<dbReference type="PRINTS" id="PR00722">
    <property type="entry name" value="CHYMOTRYPSIN"/>
</dbReference>